<dbReference type="PANTHER" id="PTHR44029">
    <property type="entry name" value="DNAJ HOMOLOG SUBFAMILY C MEMBER 21"/>
    <property type="match status" value="1"/>
</dbReference>
<name>A0ABM0GL81_SACKO</name>
<dbReference type="RefSeq" id="XP_002732371.1">
    <property type="nucleotide sequence ID" value="XM_002732325.2"/>
</dbReference>
<evidence type="ECO:0000313" key="6">
    <source>
        <dbReference type="Proteomes" id="UP000694865"/>
    </source>
</evidence>
<dbReference type="SUPFAM" id="SSF46565">
    <property type="entry name" value="Chaperone J-domain"/>
    <property type="match status" value="1"/>
</dbReference>
<reference evidence="7" key="1">
    <citation type="submission" date="2025-08" db="UniProtKB">
        <authorList>
            <consortium name="RefSeq"/>
        </authorList>
    </citation>
    <scope>IDENTIFICATION</scope>
    <source>
        <tissue evidence="7">Testes</tissue>
    </source>
</reference>
<dbReference type="InterPro" id="IPR018253">
    <property type="entry name" value="DnaJ_domain_CS"/>
</dbReference>
<feature type="compositionally biased region" description="Basic residues" evidence="4">
    <location>
        <begin position="458"/>
        <end position="467"/>
    </location>
</feature>
<feature type="region of interest" description="Disordered" evidence="4">
    <location>
        <begin position="512"/>
        <end position="537"/>
    </location>
</feature>
<feature type="compositionally biased region" description="Low complexity" evidence="4">
    <location>
        <begin position="468"/>
        <end position="483"/>
    </location>
</feature>
<dbReference type="InterPro" id="IPR051964">
    <property type="entry name" value="Chaperone_stress_response"/>
</dbReference>
<evidence type="ECO:0000259" key="5">
    <source>
        <dbReference type="PROSITE" id="PS50076"/>
    </source>
</evidence>
<dbReference type="PROSITE" id="PS00028">
    <property type="entry name" value="ZINC_FINGER_C2H2_1"/>
    <property type="match status" value="2"/>
</dbReference>
<keyword evidence="3" id="KW-0862">Zinc</keyword>
<accession>A0ABM0GL81</accession>
<dbReference type="PROSITE" id="PS50076">
    <property type="entry name" value="DNAJ_2"/>
    <property type="match status" value="1"/>
</dbReference>
<dbReference type="InterPro" id="IPR003604">
    <property type="entry name" value="Matrin/U1-like-C_Znf_C2H2"/>
</dbReference>
<dbReference type="InterPro" id="IPR054076">
    <property type="entry name" value="ZUO1-like_ZHD"/>
</dbReference>
<dbReference type="InterPro" id="IPR036236">
    <property type="entry name" value="Znf_C2H2_sf"/>
</dbReference>
<feature type="compositionally biased region" description="Acidic residues" evidence="4">
    <location>
        <begin position="349"/>
        <end position="367"/>
    </location>
</feature>
<dbReference type="InterPro" id="IPR036869">
    <property type="entry name" value="J_dom_sf"/>
</dbReference>
<evidence type="ECO:0000313" key="7">
    <source>
        <dbReference type="RefSeq" id="XP_002732371.1"/>
    </source>
</evidence>
<dbReference type="PANTHER" id="PTHR44029:SF1">
    <property type="entry name" value="DNAJ HOMOLOG SUBFAMILY C MEMBER 21"/>
    <property type="match status" value="1"/>
</dbReference>
<evidence type="ECO:0000256" key="3">
    <source>
        <dbReference type="ARBA" id="ARBA00022833"/>
    </source>
</evidence>
<evidence type="ECO:0000256" key="2">
    <source>
        <dbReference type="ARBA" id="ARBA00022771"/>
    </source>
</evidence>
<dbReference type="Pfam" id="PF00226">
    <property type="entry name" value="DnaJ"/>
    <property type="match status" value="1"/>
</dbReference>
<keyword evidence="1" id="KW-0479">Metal-binding</keyword>
<dbReference type="Pfam" id="PF21884">
    <property type="entry name" value="ZUO1-like_ZHD"/>
    <property type="match status" value="1"/>
</dbReference>
<evidence type="ECO:0000256" key="1">
    <source>
        <dbReference type="ARBA" id="ARBA00022723"/>
    </source>
</evidence>
<feature type="compositionally biased region" description="Basic residues" evidence="4">
    <location>
        <begin position="380"/>
        <end position="391"/>
    </location>
</feature>
<dbReference type="SMART" id="SM00451">
    <property type="entry name" value="ZnF_U1"/>
    <property type="match status" value="1"/>
</dbReference>
<dbReference type="PRINTS" id="PR00625">
    <property type="entry name" value="JDOMAIN"/>
</dbReference>
<dbReference type="Proteomes" id="UP000694865">
    <property type="component" value="Unplaced"/>
</dbReference>
<proteinExistence type="predicted"/>
<dbReference type="InterPro" id="IPR001623">
    <property type="entry name" value="DnaJ_domain"/>
</dbReference>
<dbReference type="Gene3D" id="1.10.287.110">
    <property type="entry name" value="DnaJ domain"/>
    <property type="match status" value="1"/>
</dbReference>
<keyword evidence="2" id="KW-0863">Zinc-finger</keyword>
<dbReference type="InterPro" id="IPR013087">
    <property type="entry name" value="Znf_C2H2_type"/>
</dbReference>
<feature type="compositionally biased region" description="Basic and acidic residues" evidence="4">
    <location>
        <begin position="339"/>
        <end position="348"/>
    </location>
</feature>
<feature type="region of interest" description="Disordered" evidence="4">
    <location>
        <begin position="339"/>
        <end position="400"/>
    </location>
</feature>
<feature type="domain" description="J" evidence="5">
    <location>
        <begin position="5"/>
        <end position="71"/>
    </location>
</feature>
<dbReference type="GeneID" id="100372361"/>
<dbReference type="InterPro" id="IPR022755">
    <property type="entry name" value="Znf_C2H2_jaz"/>
</dbReference>
<gene>
    <name evidence="7" type="primary">LOC100372361</name>
</gene>
<dbReference type="PROSITE" id="PS00636">
    <property type="entry name" value="DNAJ_1"/>
    <property type="match status" value="1"/>
</dbReference>
<protein>
    <submittedName>
        <fullName evidence="7">DnaJ homolog subfamily C member 21-like</fullName>
    </submittedName>
</protein>
<dbReference type="SUPFAM" id="SSF57667">
    <property type="entry name" value="beta-beta-alpha zinc fingers"/>
    <property type="match status" value="1"/>
</dbReference>
<evidence type="ECO:0000256" key="4">
    <source>
        <dbReference type="SAM" id="MobiDB-lite"/>
    </source>
</evidence>
<organism evidence="6 7">
    <name type="scientific">Saccoglossus kowalevskii</name>
    <name type="common">Acorn worm</name>
    <dbReference type="NCBI Taxonomy" id="10224"/>
    <lineage>
        <taxon>Eukaryota</taxon>
        <taxon>Metazoa</taxon>
        <taxon>Hemichordata</taxon>
        <taxon>Enteropneusta</taxon>
        <taxon>Harrimaniidae</taxon>
        <taxon>Saccoglossus</taxon>
    </lineage>
</organism>
<keyword evidence="6" id="KW-1185">Reference proteome</keyword>
<sequence length="537" mass="63102">MAMQCHYEVLGVSLDADDDRLKKAYRKLALKWHPDKNRENEDEATEKFRLIQKAYEVLNDPQERAWYDKHRDVLLKGDNYQDQFLNIMQYFRPAMYSGYEDNKKGFYNVYRQVFQTIAQEDAGFKDPGQDLSFYECPEFGNAHSDYNEIIKPFYNYWLNYVTPKSYVWLEKYDTREAENRRVAKLMEKENKKLRDAAKKNYNEQVRDLAAYVRKRDKRVQQYQMLQKMKVEERQKQFEARREKDKVEKMKELENFVEQEWTSFTELEKDLAMLETHLDGEFGDEEARAESDNSNSEEEYYENLHCIACNRVFTSDKAFENHERSKKHKKNVALLKEEMARDEMEHPMEEEKEDVVEEDDIEGEDNADDYLLGLQDDRPKSKLSKKQKKRQRQQQQLGDMYDEITEENVEADDVGEVTDLIDSALNIDDMPSDPVNLEINDAEPCSESTTAPSQDKIRSTKQKKKNKKGGSTQQNQTSSGGSVGQSIRICNVCSAEFGTRNKLFDHIKQTGHALRVDGSQSNNLKQDTVKKKKKGSKR</sequence>
<dbReference type="SMART" id="SM00271">
    <property type="entry name" value="DnaJ"/>
    <property type="match status" value="1"/>
</dbReference>
<dbReference type="CDD" id="cd06257">
    <property type="entry name" value="DnaJ"/>
    <property type="match status" value="1"/>
</dbReference>
<dbReference type="Gene3D" id="3.30.160.60">
    <property type="entry name" value="Classic Zinc Finger"/>
    <property type="match status" value="1"/>
</dbReference>
<dbReference type="Pfam" id="PF12171">
    <property type="entry name" value="zf-C2H2_jaz"/>
    <property type="match status" value="1"/>
</dbReference>
<dbReference type="SMART" id="SM00355">
    <property type="entry name" value="ZnF_C2H2"/>
    <property type="match status" value="2"/>
</dbReference>
<feature type="region of interest" description="Disordered" evidence="4">
    <location>
        <begin position="425"/>
        <end position="483"/>
    </location>
</feature>